<evidence type="ECO:0000313" key="3">
    <source>
        <dbReference type="Proteomes" id="UP000243081"/>
    </source>
</evidence>
<evidence type="ECO:0000313" key="2">
    <source>
        <dbReference type="EMBL" id="OAQ99544.1"/>
    </source>
</evidence>
<dbReference type="Gene3D" id="3.90.1200.10">
    <property type="match status" value="1"/>
</dbReference>
<dbReference type="EMBL" id="LUKN01002161">
    <property type="protein sequence ID" value="OAQ99544.1"/>
    <property type="molecule type" value="Genomic_DNA"/>
</dbReference>
<reference evidence="2 3" key="1">
    <citation type="submission" date="2016-03" db="EMBL/GenBank/DDBJ databases">
        <title>Fine-scale spatial genetic structure of a fungal parasite of coffee scale insects.</title>
        <authorList>
            <person name="Jackson D."/>
            <person name="Zemenick K.A."/>
            <person name="Malloure B."/>
            <person name="Quandt C.A."/>
            <person name="James T.Y."/>
        </authorList>
    </citation>
    <scope>NUCLEOTIDE SEQUENCE [LARGE SCALE GENOMIC DNA]</scope>
    <source>
        <strain evidence="2 3">UM487</strain>
    </source>
</reference>
<protein>
    <recommendedName>
        <fullName evidence="1">Aminoglycoside phosphotransferase domain-containing protein</fullName>
    </recommendedName>
</protein>
<proteinExistence type="predicted"/>
<accession>A0A179IB88</accession>
<dbReference type="PANTHER" id="PTHR21310">
    <property type="entry name" value="AMINOGLYCOSIDE PHOSPHOTRANSFERASE-RELATED-RELATED"/>
    <property type="match status" value="1"/>
</dbReference>
<gene>
    <name evidence="2" type="ORF">LLEC1_04799</name>
</gene>
<dbReference type="Pfam" id="PF01636">
    <property type="entry name" value="APH"/>
    <property type="match status" value="1"/>
</dbReference>
<dbReference type="AlphaFoldDB" id="A0A179IB88"/>
<dbReference type="InterPro" id="IPR051678">
    <property type="entry name" value="AGP_Transferase"/>
</dbReference>
<dbReference type="SUPFAM" id="SSF56112">
    <property type="entry name" value="Protein kinase-like (PK-like)"/>
    <property type="match status" value="1"/>
</dbReference>
<keyword evidence="3" id="KW-1185">Reference proteome</keyword>
<evidence type="ECO:0000259" key="1">
    <source>
        <dbReference type="Pfam" id="PF01636"/>
    </source>
</evidence>
<sequence>MPYSNEITDEAIVRLLAAVDEVPKPIGQIVRSGEGGEHLVWIVDDTLVLRVRADGQDQRGLVREKNLWSLLSSINPASTVMPICLGTGALDEGERPYGLYRKLTGVSVETSAQSVNAATEKDLAEMLHLLKRTPIDKTREIGVGDAERVGLADLRNQARSAWQRLSDHGHLGDLACNVDIDQALHLSDVAATAVHEPVLLHADLKGEHIFVDPETGRLTGVIDWSDACVGDPAVDIRGLAISVGAAAAARIAWIAGYGGAVAARGAFAARCDSIICLDAILHGDDDAPEWLVRRQLQRALEQV</sequence>
<comment type="caution">
    <text evidence="2">The sequence shown here is derived from an EMBL/GenBank/DDBJ whole genome shotgun (WGS) entry which is preliminary data.</text>
</comment>
<feature type="domain" description="Aminoglycoside phosphotransferase" evidence="1">
    <location>
        <begin position="34"/>
        <end position="260"/>
    </location>
</feature>
<organism evidence="2 3">
    <name type="scientific">Cordyceps confragosa</name>
    <name type="common">Lecanicillium lecanii</name>
    <dbReference type="NCBI Taxonomy" id="2714763"/>
    <lineage>
        <taxon>Eukaryota</taxon>
        <taxon>Fungi</taxon>
        <taxon>Dikarya</taxon>
        <taxon>Ascomycota</taxon>
        <taxon>Pezizomycotina</taxon>
        <taxon>Sordariomycetes</taxon>
        <taxon>Hypocreomycetidae</taxon>
        <taxon>Hypocreales</taxon>
        <taxon>Cordycipitaceae</taxon>
        <taxon>Akanthomyces</taxon>
    </lineage>
</organism>
<dbReference type="InterPro" id="IPR011009">
    <property type="entry name" value="Kinase-like_dom_sf"/>
</dbReference>
<dbReference type="OMA" id="GYGARPC"/>
<dbReference type="Proteomes" id="UP000243081">
    <property type="component" value="Unassembled WGS sequence"/>
</dbReference>
<name>A0A179IB88_CORDF</name>
<dbReference type="InterPro" id="IPR002575">
    <property type="entry name" value="Aminoglycoside_PTrfase"/>
</dbReference>
<dbReference type="OrthoDB" id="5598852at2759"/>